<dbReference type="PANTHER" id="PTHR42734">
    <property type="entry name" value="METAL TRANSPORT SYSTEM ATP-BINDING PROTEIN TM_0124-RELATED"/>
    <property type="match status" value="1"/>
</dbReference>
<dbReference type="SUPFAM" id="SSF52540">
    <property type="entry name" value="P-loop containing nucleoside triphosphate hydrolases"/>
    <property type="match status" value="2"/>
</dbReference>
<gene>
    <name evidence="5" type="ORF">A3A93_01095</name>
</gene>
<sequence length="438" mass="49963">MKKVFDFNNVFVRLHGAEVLKSINWIVTKGQNWVILGLNGAGKSTLVKSLFEDFPYSGEKNCIYSSHEIGYVSFDIEKKILTSPPFIDIANNLQLRKRPLQDLSTLSTGQMRQLIIARALDKKPKLLILDEPFDGLDEKSRVEFKKIITDLMKGIQILLITHRFDEILDGFSRILVLHNGKVFAEGKRTEILNNKKVRELFEHEPVSLNNIFKKRKPILPRNLIDMKNVTVCYGDKVIFKKFNWVMKRGENWAILGPNGAGKTSLLRLITGDNLQAYSQNIKIFGRQKGTGESVWDIKKNIAEVSGDIQIKFQKSITVLEVVESGFFDSIGLFRKATSKQYKIAKNWISRLGLNNLKDHKFAVLSQGQQRMVIIARAMVKSPLLLILDEPTTGLDMKNRKKILELIDLIGTDSDTQLIFVTHYKDEIPKSITKALDLY</sequence>
<proteinExistence type="predicted"/>
<feature type="domain" description="ABC transporter" evidence="4">
    <location>
        <begin position="224"/>
        <end position="437"/>
    </location>
</feature>
<dbReference type="Pfam" id="PF00005">
    <property type="entry name" value="ABC_tran"/>
    <property type="match status" value="2"/>
</dbReference>
<evidence type="ECO:0000313" key="5">
    <source>
        <dbReference type="EMBL" id="OGK45888.1"/>
    </source>
</evidence>
<dbReference type="STRING" id="1802061.A3A93_01095"/>
<dbReference type="CDD" id="cd00267">
    <property type="entry name" value="ABC_ATPase"/>
    <property type="match status" value="1"/>
</dbReference>
<protein>
    <recommendedName>
        <fullName evidence="4">ABC transporter domain-containing protein</fullName>
    </recommendedName>
</protein>
<dbReference type="Proteomes" id="UP000177141">
    <property type="component" value="Unassembled WGS sequence"/>
</dbReference>
<keyword evidence="2" id="KW-0547">Nucleotide-binding</keyword>
<dbReference type="Gene3D" id="3.40.50.300">
    <property type="entry name" value="P-loop containing nucleotide triphosphate hydrolases"/>
    <property type="match status" value="3"/>
</dbReference>
<name>A0A1F7IRA0_9BACT</name>
<comment type="caution">
    <text evidence="5">The sequence shown here is derived from an EMBL/GenBank/DDBJ whole genome shotgun (WGS) entry which is preliminary data.</text>
</comment>
<keyword evidence="3" id="KW-0067">ATP-binding</keyword>
<keyword evidence="1" id="KW-0813">Transport</keyword>
<evidence type="ECO:0000256" key="1">
    <source>
        <dbReference type="ARBA" id="ARBA00022448"/>
    </source>
</evidence>
<dbReference type="PROSITE" id="PS50893">
    <property type="entry name" value="ABC_TRANSPORTER_2"/>
    <property type="match status" value="2"/>
</dbReference>
<dbReference type="InterPro" id="IPR003439">
    <property type="entry name" value="ABC_transporter-like_ATP-bd"/>
</dbReference>
<dbReference type="InterPro" id="IPR017871">
    <property type="entry name" value="ABC_transporter-like_CS"/>
</dbReference>
<evidence type="ECO:0000259" key="4">
    <source>
        <dbReference type="PROSITE" id="PS50893"/>
    </source>
</evidence>
<evidence type="ECO:0000256" key="2">
    <source>
        <dbReference type="ARBA" id="ARBA00022741"/>
    </source>
</evidence>
<dbReference type="GO" id="GO:0005524">
    <property type="term" value="F:ATP binding"/>
    <property type="evidence" value="ECO:0007669"/>
    <property type="project" value="UniProtKB-KW"/>
</dbReference>
<evidence type="ECO:0000313" key="6">
    <source>
        <dbReference type="Proteomes" id="UP000177141"/>
    </source>
</evidence>
<dbReference type="InterPro" id="IPR050153">
    <property type="entry name" value="Metal_Ion_Import_ABC"/>
</dbReference>
<dbReference type="InterPro" id="IPR027417">
    <property type="entry name" value="P-loop_NTPase"/>
</dbReference>
<feature type="domain" description="ABC transporter" evidence="4">
    <location>
        <begin position="5"/>
        <end position="204"/>
    </location>
</feature>
<dbReference type="PROSITE" id="PS00211">
    <property type="entry name" value="ABC_TRANSPORTER_1"/>
    <property type="match status" value="1"/>
</dbReference>
<dbReference type="EMBL" id="MGAL01000046">
    <property type="protein sequence ID" value="OGK45888.1"/>
    <property type="molecule type" value="Genomic_DNA"/>
</dbReference>
<reference evidence="5 6" key="1">
    <citation type="journal article" date="2016" name="Nat. Commun.">
        <title>Thousands of microbial genomes shed light on interconnected biogeochemical processes in an aquifer system.</title>
        <authorList>
            <person name="Anantharaman K."/>
            <person name="Brown C.T."/>
            <person name="Hug L.A."/>
            <person name="Sharon I."/>
            <person name="Castelle C.J."/>
            <person name="Probst A.J."/>
            <person name="Thomas B.C."/>
            <person name="Singh A."/>
            <person name="Wilkins M.J."/>
            <person name="Karaoz U."/>
            <person name="Brodie E.L."/>
            <person name="Williams K.H."/>
            <person name="Hubbard S.S."/>
            <person name="Banfield J.F."/>
        </authorList>
    </citation>
    <scope>NUCLEOTIDE SEQUENCE [LARGE SCALE GENOMIC DNA]</scope>
</reference>
<dbReference type="SMART" id="SM00382">
    <property type="entry name" value="AAA"/>
    <property type="match status" value="2"/>
</dbReference>
<dbReference type="InterPro" id="IPR003593">
    <property type="entry name" value="AAA+_ATPase"/>
</dbReference>
<dbReference type="AlphaFoldDB" id="A0A1F7IRA0"/>
<dbReference type="GO" id="GO:0016887">
    <property type="term" value="F:ATP hydrolysis activity"/>
    <property type="evidence" value="ECO:0007669"/>
    <property type="project" value="InterPro"/>
</dbReference>
<organism evidence="5 6">
    <name type="scientific">Candidatus Roizmanbacteria bacterium RIFCSPLOWO2_01_FULL_38_12</name>
    <dbReference type="NCBI Taxonomy" id="1802061"/>
    <lineage>
        <taxon>Bacteria</taxon>
        <taxon>Candidatus Roizmaniibacteriota</taxon>
    </lineage>
</organism>
<accession>A0A1F7IRA0</accession>
<evidence type="ECO:0000256" key="3">
    <source>
        <dbReference type="ARBA" id="ARBA00022840"/>
    </source>
</evidence>